<dbReference type="InterPro" id="IPR030400">
    <property type="entry name" value="Sedolisin_dom"/>
</dbReference>
<reference evidence="18 19" key="1">
    <citation type="journal article" date="2012" name="Science">
        <title>The Paleozoic origin of enzymatic lignin decomposition reconstructed from 31 fungal genomes.</title>
        <authorList>
            <person name="Floudas D."/>
            <person name="Binder M."/>
            <person name="Riley R."/>
            <person name="Barry K."/>
            <person name="Blanchette R.A."/>
            <person name="Henrissat B."/>
            <person name="Martinez A.T."/>
            <person name="Otillar R."/>
            <person name="Spatafora J.W."/>
            <person name="Yadav J.S."/>
            <person name="Aerts A."/>
            <person name="Benoit I."/>
            <person name="Boyd A."/>
            <person name="Carlson A."/>
            <person name="Copeland A."/>
            <person name="Coutinho P.M."/>
            <person name="de Vries R.P."/>
            <person name="Ferreira P."/>
            <person name="Findley K."/>
            <person name="Foster B."/>
            <person name="Gaskell J."/>
            <person name="Glotzer D."/>
            <person name="Gorecki P."/>
            <person name="Heitman J."/>
            <person name="Hesse C."/>
            <person name="Hori C."/>
            <person name="Igarashi K."/>
            <person name="Jurgens J.A."/>
            <person name="Kallen N."/>
            <person name="Kersten P."/>
            <person name="Kohler A."/>
            <person name="Kuees U."/>
            <person name="Kumar T.K.A."/>
            <person name="Kuo A."/>
            <person name="LaButti K."/>
            <person name="Larrondo L.F."/>
            <person name="Lindquist E."/>
            <person name="Ling A."/>
            <person name="Lombard V."/>
            <person name="Lucas S."/>
            <person name="Lundell T."/>
            <person name="Martin R."/>
            <person name="McLaughlin D.J."/>
            <person name="Morgenstern I."/>
            <person name="Morin E."/>
            <person name="Murat C."/>
            <person name="Nagy L.G."/>
            <person name="Nolan M."/>
            <person name="Ohm R.A."/>
            <person name="Patyshakuliyeva A."/>
            <person name="Rokas A."/>
            <person name="Ruiz-Duenas F.J."/>
            <person name="Sabat G."/>
            <person name="Salamov A."/>
            <person name="Samejima M."/>
            <person name="Schmutz J."/>
            <person name="Slot J.C."/>
            <person name="St John F."/>
            <person name="Stenlid J."/>
            <person name="Sun H."/>
            <person name="Sun S."/>
            <person name="Syed K."/>
            <person name="Tsang A."/>
            <person name="Wiebenga A."/>
            <person name="Young D."/>
            <person name="Pisabarro A."/>
            <person name="Eastwood D.C."/>
            <person name="Martin F."/>
            <person name="Cullen D."/>
            <person name="Grigoriev I.V."/>
            <person name="Hibbett D.S."/>
        </authorList>
    </citation>
    <scope>NUCLEOTIDE SEQUENCE</scope>
    <source>
        <strain evidence="19">FP-58527</strain>
    </source>
</reference>
<keyword evidence="7 15" id="KW-0479">Metal-binding</keyword>
<dbReference type="GO" id="GO:0006508">
    <property type="term" value="P:proteolysis"/>
    <property type="evidence" value="ECO:0007669"/>
    <property type="project" value="UniProtKB-KW"/>
</dbReference>
<feature type="active site" description="Charge relay system" evidence="15">
    <location>
        <position position="288"/>
    </location>
</feature>
<comment type="function">
    <text evidence="2">Secreted tripeptidyl-peptidase which degrades proteins at acidic pHs and is involved in virulence.</text>
</comment>
<dbReference type="eggNOG" id="ENOG502QR6D">
    <property type="taxonomic scope" value="Eukaryota"/>
</dbReference>
<proteinExistence type="predicted"/>
<evidence type="ECO:0000256" key="13">
    <source>
        <dbReference type="ARBA" id="ARBA00023145"/>
    </source>
</evidence>
<dbReference type="EC" id="3.4.14.10" evidence="4"/>
<evidence type="ECO:0000256" key="16">
    <source>
        <dbReference type="SAM" id="SignalP"/>
    </source>
</evidence>
<evidence type="ECO:0000256" key="10">
    <source>
        <dbReference type="ARBA" id="ARBA00022825"/>
    </source>
</evidence>
<evidence type="ECO:0000256" key="14">
    <source>
        <dbReference type="ARBA" id="ARBA00023180"/>
    </source>
</evidence>
<evidence type="ECO:0000256" key="5">
    <source>
        <dbReference type="ARBA" id="ARBA00022525"/>
    </source>
</evidence>
<keyword evidence="13" id="KW-0865">Zymogen</keyword>
<keyword evidence="6 15" id="KW-0645">Protease</keyword>
<dbReference type="HOGENOM" id="CLU_013783_3_1_1"/>
<keyword evidence="5" id="KW-0964">Secreted</keyword>
<evidence type="ECO:0000256" key="8">
    <source>
        <dbReference type="ARBA" id="ARBA00022729"/>
    </source>
</evidence>
<evidence type="ECO:0000259" key="17">
    <source>
        <dbReference type="PROSITE" id="PS51695"/>
    </source>
</evidence>
<dbReference type="PANTHER" id="PTHR14218">
    <property type="entry name" value="PROTEASE S8 TRIPEPTIDYL PEPTIDASE I CLN2"/>
    <property type="match status" value="1"/>
</dbReference>
<keyword evidence="14" id="KW-0325">Glycoprotein</keyword>
<evidence type="ECO:0000256" key="3">
    <source>
        <dbReference type="ARBA" id="ARBA00004239"/>
    </source>
</evidence>
<dbReference type="InParanoid" id="S8G5Q6"/>
<dbReference type="GO" id="GO:0008240">
    <property type="term" value="F:tripeptidyl-peptidase activity"/>
    <property type="evidence" value="ECO:0007669"/>
    <property type="project" value="UniProtKB-EC"/>
</dbReference>
<evidence type="ECO:0000256" key="2">
    <source>
        <dbReference type="ARBA" id="ARBA00002451"/>
    </source>
</evidence>
<feature type="chain" id="PRO_5004551646" description="tripeptidyl-peptidase II" evidence="16">
    <location>
        <begin position="23"/>
        <end position="568"/>
    </location>
</feature>
<dbReference type="EMBL" id="KE504123">
    <property type="protein sequence ID" value="EPT05545.1"/>
    <property type="molecule type" value="Genomic_DNA"/>
</dbReference>
<evidence type="ECO:0000256" key="11">
    <source>
        <dbReference type="ARBA" id="ARBA00022837"/>
    </source>
</evidence>
<keyword evidence="11 15" id="KW-0106">Calcium</keyword>
<evidence type="ECO:0000313" key="18">
    <source>
        <dbReference type="EMBL" id="EPT05545.1"/>
    </source>
</evidence>
<keyword evidence="12" id="KW-0843">Virulence</keyword>
<comment type="catalytic activity">
    <reaction evidence="1">
        <text>Release of an N-terminal tripeptide from a polypeptide.</text>
        <dbReference type="EC" id="3.4.14.10"/>
    </reaction>
</comment>
<dbReference type="FunFam" id="3.40.50.200:FF:000015">
    <property type="entry name" value="Tripeptidyl peptidase A"/>
    <property type="match status" value="1"/>
</dbReference>
<keyword evidence="8 16" id="KW-0732">Signal</keyword>
<comment type="cofactor">
    <cofactor evidence="15">
        <name>Ca(2+)</name>
        <dbReference type="ChEBI" id="CHEBI:29108"/>
    </cofactor>
    <text evidence="15">Binds 1 Ca(2+) ion per subunit.</text>
</comment>
<feature type="binding site" evidence="15">
    <location>
        <position position="549"/>
    </location>
    <ligand>
        <name>Ca(2+)</name>
        <dbReference type="ChEBI" id="CHEBI:29108"/>
    </ligand>
</feature>
<feature type="binding site" evidence="15">
    <location>
        <position position="529"/>
    </location>
    <ligand>
        <name>Ca(2+)</name>
        <dbReference type="ChEBI" id="CHEBI:29108"/>
    </ligand>
</feature>
<keyword evidence="9 15" id="KW-0378">Hydrolase</keyword>
<dbReference type="SUPFAM" id="SSF54897">
    <property type="entry name" value="Protease propeptides/inhibitors"/>
    <property type="match status" value="1"/>
</dbReference>
<dbReference type="AlphaFoldDB" id="S8G5Q6"/>
<feature type="binding site" evidence="15">
    <location>
        <position position="547"/>
    </location>
    <ligand>
        <name>Ca(2+)</name>
        <dbReference type="ChEBI" id="CHEBI:29108"/>
    </ligand>
</feature>
<feature type="binding site" evidence="15">
    <location>
        <position position="528"/>
    </location>
    <ligand>
        <name>Ca(2+)</name>
        <dbReference type="ChEBI" id="CHEBI:29108"/>
    </ligand>
</feature>
<evidence type="ECO:0000256" key="9">
    <source>
        <dbReference type="ARBA" id="ARBA00022801"/>
    </source>
</evidence>
<evidence type="ECO:0000313" key="19">
    <source>
        <dbReference type="Proteomes" id="UP000015241"/>
    </source>
</evidence>
<sequence length="568" mass="59039">MVSVGLLRVAALLTLAASGVLGRSVRIPKSRRDAAPLSFTLAGTASTDEPLTLKIALTQSNPSGLEEALYDVSTPTSPNYGQHLSKEEAAAFVAPTSKTTAAVNSWLQQHGINSTVLTPAGDWLKIETTVGQANELFGANYNVYVHDTTGKQVLRTLEYSLPEELTSHITAVHPTVSFPSFVTPRQPLFQVSANQGRADAANSTAAASCSSTVTPACLASLYGIPTTKATQSSNKLGVTGYGDEYAQQADLKSFLKKFRTDIDSSTTFSLETLDGGSNPQGSSQAGVEANLDIQYTVGIATGVPVSFISVGEQTNDGSLGGFLDTVNYLLGEDSPPQVITTSYGDWEDDIESSLAVNLCNAYAQLGARGVSILFASGDGGVSGVQDRDCTTFVPEFPSGCPYITSVGGTEGVSPETAVSFSGGGFSNYWTQPDYQSDAVAKYLDFLGDTYSGLYNASGRGFPDVAAQAYNYQIVNGGSTEGVAGTSCSSPLFAGIVSLLNDELLAAGKSPLGFLNPWLYSTAASAFTDITSGNNPGCDTDGFSATTGWDPVTGLGTPVFSKLKTAAGL</sequence>
<evidence type="ECO:0000256" key="1">
    <source>
        <dbReference type="ARBA" id="ARBA00001910"/>
    </source>
</evidence>
<dbReference type="PANTHER" id="PTHR14218:SF15">
    <property type="entry name" value="TRIPEPTIDYL-PEPTIDASE 1"/>
    <property type="match status" value="1"/>
</dbReference>
<dbReference type="OrthoDB" id="409122at2759"/>
<dbReference type="InterPro" id="IPR015366">
    <property type="entry name" value="S53_propep"/>
</dbReference>
<dbReference type="Proteomes" id="UP000015241">
    <property type="component" value="Unassembled WGS sequence"/>
</dbReference>
<dbReference type="Pfam" id="PF00082">
    <property type="entry name" value="Peptidase_S8"/>
    <property type="match status" value="1"/>
</dbReference>
<dbReference type="PROSITE" id="PS51695">
    <property type="entry name" value="SEDOLISIN"/>
    <property type="match status" value="1"/>
</dbReference>
<gene>
    <name evidence="18" type="ORF">FOMPIDRAFT_83202</name>
</gene>
<dbReference type="GO" id="GO:0046872">
    <property type="term" value="F:metal ion binding"/>
    <property type="evidence" value="ECO:0007669"/>
    <property type="project" value="UniProtKB-UniRule"/>
</dbReference>
<dbReference type="SUPFAM" id="SSF52743">
    <property type="entry name" value="Subtilisin-like"/>
    <property type="match status" value="1"/>
</dbReference>
<comment type="subcellular location">
    <subcellularLocation>
        <location evidence="3">Secreted</location>
        <location evidence="3">Extracellular space</location>
    </subcellularLocation>
</comment>
<evidence type="ECO:0000256" key="4">
    <source>
        <dbReference type="ARBA" id="ARBA00012462"/>
    </source>
</evidence>
<organism evidence="18 19">
    <name type="scientific">Fomitopsis schrenkii</name>
    <name type="common">Brown rot fungus</name>
    <dbReference type="NCBI Taxonomy" id="2126942"/>
    <lineage>
        <taxon>Eukaryota</taxon>
        <taxon>Fungi</taxon>
        <taxon>Dikarya</taxon>
        <taxon>Basidiomycota</taxon>
        <taxon>Agaricomycotina</taxon>
        <taxon>Agaricomycetes</taxon>
        <taxon>Polyporales</taxon>
        <taxon>Fomitopsis</taxon>
    </lineage>
</organism>
<keyword evidence="10 15" id="KW-0720">Serine protease</keyword>
<feature type="domain" description="Peptidase S53" evidence="17">
    <location>
        <begin position="212"/>
        <end position="568"/>
    </location>
</feature>
<dbReference type="CDD" id="cd11377">
    <property type="entry name" value="Pro-peptidase_S53"/>
    <property type="match status" value="1"/>
</dbReference>
<dbReference type="InterPro" id="IPR000209">
    <property type="entry name" value="Peptidase_S8/S53_dom"/>
</dbReference>
<feature type="active site" description="Charge relay system" evidence="15">
    <location>
        <position position="292"/>
    </location>
</feature>
<dbReference type="GO" id="GO:0004252">
    <property type="term" value="F:serine-type endopeptidase activity"/>
    <property type="evidence" value="ECO:0007669"/>
    <property type="project" value="UniProtKB-UniRule"/>
</dbReference>
<feature type="active site" description="Charge relay system" evidence="15">
    <location>
        <position position="486"/>
    </location>
</feature>
<name>S8G5Q6_FOMSC</name>
<evidence type="ECO:0000256" key="12">
    <source>
        <dbReference type="ARBA" id="ARBA00023026"/>
    </source>
</evidence>
<dbReference type="InterPro" id="IPR050819">
    <property type="entry name" value="Tripeptidyl-peptidase_I"/>
</dbReference>
<dbReference type="SMART" id="SM00944">
    <property type="entry name" value="Pro-kuma_activ"/>
    <property type="match status" value="1"/>
</dbReference>
<dbReference type="GO" id="GO:0005576">
    <property type="term" value="C:extracellular region"/>
    <property type="evidence" value="ECO:0007669"/>
    <property type="project" value="UniProtKB-SubCell"/>
</dbReference>
<dbReference type="Pfam" id="PF09286">
    <property type="entry name" value="Pro-kuma_activ"/>
    <property type="match status" value="1"/>
</dbReference>
<evidence type="ECO:0000256" key="6">
    <source>
        <dbReference type="ARBA" id="ARBA00022670"/>
    </source>
</evidence>
<feature type="signal peptide" evidence="16">
    <location>
        <begin position="1"/>
        <end position="22"/>
    </location>
</feature>
<dbReference type="STRING" id="743788.S8G5Q6"/>
<dbReference type="InterPro" id="IPR036852">
    <property type="entry name" value="Peptidase_S8/S53_dom_sf"/>
</dbReference>
<accession>S8G5Q6</accession>
<keyword evidence="19" id="KW-1185">Reference proteome</keyword>
<dbReference type="Gene3D" id="3.40.50.200">
    <property type="entry name" value="Peptidase S8/S53 domain"/>
    <property type="match status" value="1"/>
</dbReference>
<protein>
    <recommendedName>
        <fullName evidence="4">tripeptidyl-peptidase II</fullName>
        <ecNumber evidence="4">3.4.14.10</ecNumber>
    </recommendedName>
</protein>
<dbReference type="CDD" id="cd04056">
    <property type="entry name" value="Peptidases_S53"/>
    <property type="match status" value="1"/>
</dbReference>
<evidence type="ECO:0000256" key="7">
    <source>
        <dbReference type="ARBA" id="ARBA00022723"/>
    </source>
</evidence>
<evidence type="ECO:0000256" key="15">
    <source>
        <dbReference type="PROSITE-ProRule" id="PRU01032"/>
    </source>
</evidence>